<feature type="compositionally biased region" description="Polar residues" evidence="1">
    <location>
        <begin position="48"/>
        <end position="57"/>
    </location>
</feature>
<protein>
    <submittedName>
        <fullName evidence="2">Uncharacterized protein</fullName>
    </submittedName>
</protein>
<feature type="compositionally biased region" description="Polar residues" evidence="1">
    <location>
        <begin position="164"/>
        <end position="173"/>
    </location>
</feature>
<evidence type="ECO:0000313" key="2">
    <source>
        <dbReference type="EMBL" id="JAS38134.1"/>
    </source>
</evidence>
<reference evidence="2" key="1">
    <citation type="submission" date="2015-11" db="EMBL/GenBank/DDBJ databases">
        <title>De novo transcriptome assembly of four potential Pierce s Disease insect vectors from Arizona vineyards.</title>
        <authorList>
            <person name="Tassone E.E."/>
        </authorList>
    </citation>
    <scope>NUCLEOTIDE SEQUENCE</scope>
</reference>
<dbReference type="AlphaFoldDB" id="A0A1B6EJN9"/>
<feature type="non-terminal residue" evidence="2">
    <location>
        <position position="1"/>
    </location>
</feature>
<proteinExistence type="predicted"/>
<feature type="region of interest" description="Disordered" evidence="1">
    <location>
        <begin position="1"/>
        <end position="127"/>
    </location>
</feature>
<dbReference type="EMBL" id="GECZ01031635">
    <property type="protein sequence ID" value="JAS38134.1"/>
    <property type="molecule type" value="Transcribed_RNA"/>
</dbReference>
<sequence>QPTPTLTEERDVSETPNQPTPTLTEEKDVMGNTSQPTPTSAEEKDAMGNTSQPTPTSAEEKDVMGTSSQPTPTSAEEKDAMGTSSQPTPTSAEEKDVMGTTSQPTPKSDGGEDLPDPTELFPYLKEEEDLSLYDEEHLFNIEDFFNDWYKPTSSTQSAHDRECTSPSLPNNHPSSREDTMEVNPSLNDIIHPWEFPSVDSYREYLLATRPNLTRELLDDEDWVNWNVPSLATLTREPQVDTWVDVPLHVGNQDGEERDLD</sequence>
<organism evidence="2">
    <name type="scientific">Cuerna arida</name>
    <dbReference type="NCBI Taxonomy" id="1464854"/>
    <lineage>
        <taxon>Eukaryota</taxon>
        <taxon>Metazoa</taxon>
        <taxon>Ecdysozoa</taxon>
        <taxon>Arthropoda</taxon>
        <taxon>Hexapoda</taxon>
        <taxon>Insecta</taxon>
        <taxon>Pterygota</taxon>
        <taxon>Neoptera</taxon>
        <taxon>Paraneoptera</taxon>
        <taxon>Hemiptera</taxon>
        <taxon>Auchenorrhyncha</taxon>
        <taxon>Membracoidea</taxon>
        <taxon>Cicadellidae</taxon>
        <taxon>Cicadellinae</taxon>
        <taxon>Proconiini</taxon>
        <taxon>Cuerna</taxon>
    </lineage>
</organism>
<feature type="non-terminal residue" evidence="2">
    <location>
        <position position="260"/>
    </location>
</feature>
<feature type="compositionally biased region" description="Polar residues" evidence="1">
    <location>
        <begin position="31"/>
        <end position="40"/>
    </location>
</feature>
<feature type="compositionally biased region" description="Polar residues" evidence="1">
    <location>
        <begin position="82"/>
        <end position="91"/>
    </location>
</feature>
<evidence type="ECO:0000256" key="1">
    <source>
        <dbReference type="SAM" id="MobiDB-lite"/>
    </source>
</evidence>
<feature type="compositionally biased region" description="Polar residues" evidence="1">
    <location>
        <begin position="14"/>
        <end position="23"/>
    </location>
</feature>
<feature type="compositionally biased region" description="Polar residues" evidence="1">
    <location>
        <begin position="65"/>
        <end position="74"/>
    </location>
</feature>
<accession>A0A1B6EJN9</accession>
<name>A0A1B6EJN9_9HEMI</name>
<gene>
    <name evidence="2" type="ORF">g.11139</name>
</gene>
<feature type="region of interest" description="Disordered" evidence="1">
    <location>
        <begin position="150"/>
        <end position="181"/>
    </location>
</feature>